<keyword evidence="1" id="KW-0802">TPR repeat</keyword>
<reference evidence="2 3" key="1">
    <citation type="submission" date="2014-02" db="EMBL/GenBank/DDBJ databases">
        <title>Expanding our view of genomic diversity in Candidatus Accumulibacter clades.</title>
        <authorList>
            <person name="Skennerton C.T."/>
            <person name="Barr J.J."/>
            <person name="Slater F.R."/>
            <person name="Bond P.L."/>
            <person name="Tyson G.W."/>
        </authorList>
    </citation>
    <scope>NUCLEOTIDE SEQUENCE [LARGE SCALE GENOMIC DNA]</scope>
    <source>
        <strain evidence="3">BA-92</strain>
    </source>
</reference>
<dbReference type="InterPro" id="IPR046880">
    <property type="entry name" value="TPR-S"/>
</dbReference>
<organism evidence="2 3">
    <name type="scientific">Candidatus Accumulibacter appositus</name>
    <dbReference type="NCBI Taxonomy" id="1454003"/>
    <lineage>
        <taxon>Bacteria</taxon>
        <taxon>Pseudomonadati</taxon>
        <taxon>Pseudomonadota</taxon>
        <taxon>Betaproteobacteria</taxon>
        <taxon>Candidatus Accumulibacter</taxon>
    </lineage>
</organism>
<feature type="repeat" description="TPR" evidence="1">
    <location>
        <begin position="100"/>
        <end position="133"/>
    </location>
</feature>
<dbReference type="AlphaFoldDB" id="A0A011PX12"/>
<dbReference type="GO" id="GO:0016740">
    <property type="term" value="F:transferase activity"/>
    <property type="evidence" value="ECO:0007669"/>
    <property type="project" value="UniProtKB-KW"/>
</dbReference>
<dbReference type="InterPro" id="IPR019734">
    <property type="entry name" value="TPR_rpt"/>
</dbReference>
<comment type="caution">
    <text evidence="2">The sequence shown here is derived from an EMBL/GenBank/DDBJ whole genome shotgun (WGS) entry which is preliminary data.</text>
</comment>
<evidence type="ECO:0000256" key="1">
    <source>
        <dbReference type="PROSITE-ProRule" id="PRU00339"/>
    </source>
</evidence>
<name>A0A011PX12_9PROT</name>
<dbReference type="PATRIC" id="fig|1454003.3.peg.1123"/>
<dbReference type="EMBL" id="JEMX01000021">
    <property type="protein sequence ID" value="EXI81547.1"/>
    <property type="molecule type" value="Genomic_DNA"/>
</dbReference>
<dbReference type="InterPro" id="IPR011990">
    <property type="entry name" value="TPR-like_helical_dom_sf"/>
</dbReference>
<keyword evidence="2" id="KW-0808">Transferase</keyword>
<dbReference type="Gene3D" id="1.25.40.10">
    <property type="entry name" value="Tetratricopeptide repeat domain"/>
    <property type="match status" value="1"/>
</dbReference>
<dbReference type="Proteomes" id="UP000021816">
    <property type="component" value="Unassembled WGS sequence"/>
</dbReference>
<evidence type="ECO:0000313" key="3">
    <source>
        <dbReference type="Proteomes" id="UP000021816"/>
    </source>
</evidence>
<dbReference type="Pfam" id="PF20308">
    <property type="entry name" value="TPR-S"/>
    <property type="match status" value="1"/>
</dbReference>
<dbReference type="STRING" id="1454003.AW10_01084"/>
<protein>
    <submittedName>
        <fullName evidence="2">Putative O-linked N-acetylglucosamine transferase, SPINDLY family</fullName>
    </submittedName>
</protein>
<proteinExistence type="predicted"/>
<dbReference type="SUPFAM" id="SSF48452">
    <property type="entry name" value="TPR-like"/>
    <property type="match status" value="1"/>
</dbReference>
<evidence type="ECO:0000313" key="2">
    <source>
        <dbReference type="EMBL" id="EXI81547.1"/>
    </source>
</evidence>
<gene>
    <name evidence="2" type="ORF">AW10_01084</name>
</gene>
<sequence>MNCGRQPGQNGQLIDVSEVYAEYIRPALEVAGMEVFGADDEQRPGAIRADLFQELLLAERQAFSGSYRSWAQRMDVAHQKDCPGDLLVLADEAPMRALHREARRAAGKVLLKRRQYQLALEQFELALAIDADDSFSREKKALCLGRLGRFTEAREWLRQLIEGYPRDPACWALLGHVEKESWRAGWRQPGRTPAQMHAAASHENRALGEAIEAYRQAFVAAPADHHSGVKALTLQVLRQHCRGESSQTMIEALIGGVRWSCLSARERDGKDYGAHASYAELCLLIDPLPSVHQAFGNMVAAASGDCFALDSTRQTLQLLRDIDFRPVETATALSIVEGGIERSRVPFEPRQVWLFSGHMIDAAGREPPRFPAAKEALAAAKIAEALDALGAGDGDLALAQAASGGDLLFLEACQARGIRLQVMLPFESAEFIVRSVLPASNGEHWRQRYLTLTNALAEQPRIMPAELGRLPKDVCGKAANAFERCNLWLLYTALAWGIDKLRFVCLWNGGGGDGPGGTAHMYAEVKRRSGRVTWLDTRKLW</sequence>
<dbReference type="PROSITE" id="PS50005">
    <property type="entry name" value="TPR"/>
    <property type="match status" value="1"/>
</dbReference>
<accession>A0A011PX12</accession>